<evidence type="ECO:0000313" key="6">
    <source>
        <dbReference type="Proteomes" id="UP001194696"/>
    </source>
</evidence>
<dbReference type="InterPro" id="IPR006689">
    <property type="entry name" value="Small_GTPase_ARF/SAR"/>
</dbReference>
<keyword evidence="2" id="KW-0342">GTP-binding</keyword>
<evidence type="ECO:0000256" key="2">
    <source>
        <dbReference type="ARBA" id="ARBA00023134"/>
    </source>
</evidence>
<gene>
    <name evidence="5" type="primary">RWDD1</name>
    <name evidence="5" type="ORF">BGZ96_008825</name>
</gene>
<protein>
    <submittedName>
        <fullName evidence="5">RWD domain-containing protein 1</fullName>
    </submittedName>
</protein>
<keyword evidence="6" id="KW-1185">Reference proteome</keyword>
<keyword evidence="1" id="KW-0547">Nucleotide-binding</keyword>
<comment type="caution">
    <text evidence="5">The sequence shown here is derived from an EMBL/GenBank/DDBJ whole genome shotgun (WGS) entry which is preliminary data.</text>
</comment>
<evidence type="ECO:0000259" key="4">
    <source>
        <dbReference type="PROSITE" id="PS50908"/>
    </source>
</evidence>
<proteinExistence type="predicted"/>
<dbReference type="Proteomes" id="UP001194696">
    <property type="component" value="Unassembled WGS sequence"/>
</dbReference>
<dbReference type="SMART" id="SM00591">
    <property type="entry name" value="RWD"/>
    <property type="match status" value="1"/>
</dbReference>
<accession>A0ABQ7JXI2</accession>
<sequence>MGAATSLPDQSSKEPPSQLPYYIITGLSGAGKTTILYRLKLGVHTTCAPSLSENLETIEYEYNDGQVKQVFNLWDLTEGSSRALREFGTWQTHYRQYLRGIIFVVDSVDHNPFIMELALGRLSAVLQKQVQGMKLLPLLVLANKQDCPLAMTVADVKDLLRLEELPNYKEEQANELEALQSIYPDEYEEISTDPGEFTILVVPDEQDGDDTYAMKLHVKYTETYPDTLPEFSMDMEEGELDEEDFDTIMKKVTEAAEEAIGMGMVFSMASIAKDTLSEIIVSNMERREREEEEKAQRELEEEEKRKEGTRVTVELFTRWKTAFDSEMAEKERIEKGLKKDDPKMLKPTGRQLFERDHSLAKSDATFMEEGDVDVDIALFERELVITDDEDDNENDVLRNIRSSD</sequence>
<dbReference type="PROSITE" id="PS51417">
    <property type="entry name" value="ARF"/>
    <property type="match status" value="1"/>
</dbReference>
<dbReference type="Pfam" id="PF05773">
    <property type="entry name" value="RWD"/>
    <property type="match status" value="1"/>
</dbReference>
<organism evidence="5 6">
    <name type="scientific">Linnemannia gamsii</name>
    <dbReference type="NCBI Taxonomy" id="64522"/>
    <lineage>
        <taxon>Eukaryota</taxon>
        <taxon>Fungi</taxon>
        <taxon>Fungi incertae sedis</taxon>
        <taxon>Mucoromycota</taxon>
        <taxon>Mortierellomycotina</taxon>
        <taxon>Mortierellomycetes</taxon>
        <taxon>Mortierellales</taxon>
        <taxon>Mortierellaceae</taxon>
        <taxon>Linnemannia</taxon>
    </lineage>
</organism>
<name>A0ABQ7JXI2_9FUNG</name>
<dbReference type="InterPro" id="IPR040213">
    <property type="entry name" value="GIR2-like"/>
</dbReference>
<dbReference type="InterPro" id="IPR006575">
    <property type="entry name" value="RWD_dom"/>
</dbReference>
<evidence type="ECO:0000256" key="1">
    <source>
        <dbReference type="ARBA" id="ARBA00022741"/>
    </source>
</evidence>
<dbReference type="CDD" id="cd23823">
    <property type="entry name" value="RWD_GCN2"/>
    <property type="match status" value="1"/>
</dbReference>
<reference evidence="5 6" key="1">
    <citation type="journal article" date="2020" name="Fungal Divers.">
        <title>Resolving the Mortierellaceae phylogeny through synthesis of multi-gene phylogenetics and phylogenomics.</title>
        <authorList>
            <person name="Vandepol N."/>
            <person name="Liber J."/>
            <person name="Desiro A."/>
            <person name="Na H."/>
            <person name="Kennedy M."/>
            <person name="Barry K."/>
            <person name="Grigoriev I.V."/>
            <person name="Miller A.N."/>
            <person name="O'Donnell K."/>
            <person name="Stajich J.E."/>
            <person name="Bonito G."/>
        </authorList>
    </citation>
    <scope>NUCLEOTIDE SEQUENCE [LARGE SCALE GENOMIC DNA]</scope>
    <source>
        <strain evidence="5 6">AD045</strain>
    </source>
</reference>
<dbReference type="Gene3D" id="3.40.50.300">
    <property type="entry name" value="P-loop containing nucleotide triphosphate hydrolases"/>
    <property type="match status" value="1"/>
</dbReference>
<dbReference type="PANTHER" id="PTHR12292">
    <property type="entry name" value="RWD DOMAIN-CONTAINING PROTEIN"/>
    <property type="match status" value="1"/>
</dbReference>
<dbReference type="InterPro" id="IPR027417">
    <property type="entry name" value="P-loop_NTPase"/>
</dbReference>
<dbReference type="EMBL" id="JAAAIM010000508">
    <property type="protein sequence ID" value="KAG0287227.1"/>
    <property type="molecule type" value="Genomic_DNA"/>
</dbReference>
<evidence type="ECO:0000313" key="5">
    <source>
        <dbReference type="EMBL" id="KAG0287227.1"/>
    </source>
</evidence>
<dbReference type="SUPFAM" id="SSF52540">
    <property type="entry name" value="P-loop containing nucleoside triphosphate hydrolases"/>
    <property type="match status" value="1"/>
</dbReference>
<dbReference type="InterPro" id="IPR016135">
    <property type="entry name" value="UBQ-conjugating_enzyme/RWD"/>
</dbReference>
<evidence type="ECO:0000256" key="3">
    <source>
        <dbReference type="SAM" id="MobiDB-lite"/>
    </source>
</evidence>
<dbReference type="Gene3D" id="3.10.110.10">
    <property type="entry name" value="Ubiquitin Conjugating Enzyme"/>
    <property type="match status" value="1"/>
</dbReference>
<dbReference type="SUPFAM" id="SSF54495">
    <property type="entry name" value="UBC-like"/>
    <property type="match status" value="1"/>
</dbReference>
<dbReference type="SMART" id="SM00177">
    <property type="entry name" value="ARF"/>
    <property type="match status" value="1"/>
</dbReference>
<dbReference type="Pfam" id="PF00025">
    <property type="entry name" value="Arf"/>
    <property type="match status" value="1"/>
</dbReference>
<dbReference type="PROSITE" id="PS50908">
    <property type="entry name" value="RWD"/>
    <property type="match status" value="1"/>
</dbReference>
<feature type="region of interest" description="Disordered" evidence="3">
    <location>
        <begin position="285"/>
        <end position="307"/>
    </location>
</feature>
<feature type="domain" description="RWD" evidence="4">
    <location>
        <begin position="174"/>
        <end position="279"/>
    </location>
</feature>